<dbReference type="Pfam" id="PF13810">
    <property type="entry name" value="DUF4185"/>
    <property type="match status" value="1"/>
</dbReference>
<dbReference type="OrthoDB" id="2583188at2759"/>
<dbReference type="InterPro" id="IPR025442">
    <property type="entry name" value="DUF4185"/>
</dbReference>
<gene>
    <name evidence="3" type="ORF">TGAMA5MH_08365</name>
</gene>
<evidence type="ECO:0000259" key="2">
    <source>
        <dbReference type="Pfam" id="PF13810"/>
    </source>
</evidence>
<sequence length="385" mass="43567">MSGFKKMLHSLTGKNSNPQPQPQDSPKDKKRSLHSPNGIDNTQPEGENPIGNFTTEYLGEQKSSNSASRRDLGFAGHIQGKWYAVYGDTLWCSPGVTDPDQEPDPGGFHGMVRNAVSALTDDPLVVHDLHLNDDEPVPHQKQFTPFREEWGETNQFGFGGTSICEVDYDRAVGAVYFLVNDHENYRSTGVARVEVIEGVPTITQRLGDRGWWWDCSDVAKYGDIAAYRDVNSEYIYIWGHPPNWVTEWPHTEYIYQARVKAADAFNLDAYEYWWGREKGWRREVLTEHNSETAVMWGAGQGQVVYSEYFKCYIYVHLNGPKVALRTAPKPEGPWSQDKEVYEATPIDGGFVYAGVAYPHLDETGKTLTIAYTNNNHTQVIKVTFE</sequence>
<dbReference type="AlphaFoldDB" id="A0A2K0T2E4"/>
<comment type="caution">
    <text evidence="3">The sequence shown here is derived from an EMBL/GenBank/DDBJ whole genome shotgun (WGS) entry which is preliminary data.</text>
</comment>
<organism evidence="3 4">
    <name type="scientific">Trichoderma gamsii</name>
    <dbReference type="NCBI Taxonomy" id="398673"/>
    <lineage>
        <taxon>Eukaryota</taxon>
        <taxon>Fungi</taxon>
        <taxon>Dikarya</taxon>
        <taxon>Ascomycota</taxon>
        <taxon>Pezizomycotina</taxon>
        <taxon>Sordariomycetes</taxon>
        <taxon>Hypocreomycetidae</taxon>
        <taxon>Hypocreales</taxon>
        <taxon>Hypocreaceae</taxon>
        <taxon>Trichoderma</taxon>
    </lineage>
</organism>
<evidence type="ECO:0000313" key="3">
    <source>
        <dbReference type="EMBL" id="PNP39694.1"/>
    </source>
</evidence>
<proteinExistence type="predicted"/>
<feature type="region of interest" description="Disordered" evidence="1">
    <location>
        <begin position="1"/>
        <end position="54"/>
    </location>
</feature>
<accession>A0A2K0T2E4</accession>
<dbReference type="Proteomes" id="UP000236546">
    <property type="component" value="Unassembled WGS sequence"/>
</dbReference>
<feature type="domain" description="DUF4185" evidence="2">
    <location>
        <begin position="225"/>
        <end position="379"/>
    </location>
</feature>
<evidence type="ECO:0000313" key="4">
    <source>
        <dbReference type="Proteomes" id="UP000236546"/>
    </source>
</evidence>
<evidence type="ECO:0000256" key="1">
    <source>
        <dbReference type="SAM" id="MobiDB-lite"/>
    </source>
</evidence>
<protein>
    <recommendedName>
        <fullName evidence="2">DUF4185 domain-containing protein</fullName>
    </recommendedName>
</protein>
<feature type="compositionally biased region" description="Low complexity" evidence="1">
    <location>
        <begin position="14"/>
        <end position="24"/>
    </location>
</feature>
<name>A0A2K0T2E4_9HYPO</name>
<feature type="compositionally biased region" description="Polar residues" evidence="1">
    <location>
        <begin position="34"/>
        <end position="54"/>
    </location>
</feature>
<reference evidence="3 4" key="1">
    <citation type="submission" date="2017-02" db="EMBL/GenBank/DDBJ databases">
        <title>Genomes of Trichoderma spp. with biocontrol activity.</title>
        <authorList>
            <person name="Gardiner D."/>
            <person name="Kazan K."/>
            <person name="Vos C."/>
            <person name="Harvey P."/>
        </authorList>
    </citation>
    <scope>NUCLEOTIDE SEQUENCE [LARGE SCALE GENOMIC DNA]</scope>
    <source>
        <strain evidence="3 4">A5MH</strain>
    </source>
</reference>
<dbReference type="EMBL" id="MTYH01000076">
    <property type="protein sequence ID" value="PNP39694.1"/>
    <property type="molecule type" value="Genomic_DNA"/>
</dbReference>